<name>A0A232F7I4_9HYME</name>
<evidence type="ECO:0000313" key="1">
    <source>
        <dbReference type="EMBL" id="OXU26635.1"/>
    </source>
</evidence>
<evidence type="ECO:0000313" key="2">
    <source>
        <dbReference type="Proteomes" id="UP000215335"/>
    </source>
</evidence>
<organism evidence="1 2">
    <name type="scientific">Trichomalopsis sarcophagae</name>
    <dbReference type="NCBI Taxonomy" id="543379"/>
    <lineage>
        <taxon>Eukaryota</taxon>
        <taxon>Metazoa</taxon>
        <taxon>Ecdysozoa</taxon>
        <taxon>Arthropoda</taxon>
        <taxon>Hexapoda</taxon>
        <taxon>Insecta</taxon>
        <taxon>Pterygota</taxon>
        <taxon>Neoptera</taxon>
        <taxon>Endopterygota</taxon>
        <taxon>Hymenoptera</taxon>
        <taxon>Apocrita</taxon>
        <taxon>Proctotrupomorpha</taxon>
        <taxon>Chalcidoidea</taxon>
        <taxon>Pteromalidae</taxon>
        <taxon>Pteromalinae</taxon>
        <taxon>Trichomalopsis</taxon>
    </lineage>
</organism>
<dbReference type="EMBL" id="NNAY01000762">
    <property type="protein sequence ID" value="OXU26635.1"/>
    <property type="molecule type" value="Genomic_DNA"/>
</dbReference>
<gene>
    <name evidence="1" type="ORF">TSAR_001628</name>
</gene>
<feature type="non-terminal residue" evidence="1">
    <location>
        <position position="1"/>
    </location>
</feature>
<accession>A0A232F7I4</accession>
<sequence>KEKINKNSINIYRNKSSFATRRFLRSQNTNIVDDKALLGTWCPGWTPKLVIREFLRSQKTNIVTSTLLEHGYGAILKIIPRDDVDTVYPGHQVPTKPLSSLYSYSVTSKTPNQRVSTKNVTTLILHTLGTRYLGERCRRYSRVHQPRKPPNTSESIAVAIFVFSDPKTPLVTKLYFLSSILSAFALQQYYLHLRLPKEKINKNSINIYRNKSSFATRRFLRSQNTNIVDDKALLGTWCPGWTPKLVIREFLRSQKTNIVTSTLLEVPSAQGE</sequence>
<proteinExistence type="predicted"/>
<dbReference type="AlphaFoldDB" id="A0A232F7I4"/>
<comment type="caution">
    <text evidence="1">The sequence shown here is derived from an EMBL/GenBank/DDBJ whole genome shotgun (WGS) entry which is preliminary data.</text>
</comment>
<reference evidence="1 2" key="1">
    <citation type="journal article" date="2017" name="Curr. Biol.">
        <title>The Evolution of Venom by Co-option of Single-Copy Genes.</title>
        <authorList>
            <person name="Martinson E.O."/>
            <person name="Mrinalini"/>
            <person name="Kelkar Y.D."/>
            <person name="Chang C.H."/>
            <person name="Werren J.H."/>
        </authorList>
    </citation>
    <scope>NUCLEOTIDE SEQUENCE [LARGE SCALE GENOMIC DNA]</scope>
    <source>
        <strain evidence="1 2">Alberta</strain>
        <tissue evidence="1">Whole body</tissue>
    </source>
</reference>
<keyword evidence="2" id="KW-1185">Reference proteome</keyword>
<protein>
    <submittedName>
        <fullName evidence="1">Uncharacterized protein</fullName>
    </submittedName>
</protein>
<dbReference type="Proteomes" id="UP000215335">
    <property type="component" value="Unassembled WGS sequence"/>
</dbReference>